<dbReference type="Gene3D" id="2.60.40.1080">
    <property type="match status" value="1"/>
</dbReference>
<evidence type="ECO:0000256" key="2">
    <source>
        <dbReference type="ARBA" id="ARBA00022729"/>
    </source>
</evidence>
<dbReference type="InterPro" id="IPR005084">
    <property type="entry name" value="CBM6"/>
</dbReference>
<feature type="domain" description="GH16" evidence="5">
    <location>
        <begin position="219"/>
        <end position="533"/>
    </location>
</feature>
<proteinExistence type="inferred from homology"/>
<name>A0A1N6DD75_9BACT</name>
<dbReference type="Pfam" id="PF00722">
    <property type="entry name" value="Glyco_hydro_16"/>
    <property type="match status" value="1"/>
</dbReference>
<dbReference type="InterPro" id="IPR050546">
    <property type="entry name" value="Glycosyl_Hydrlase_16"/>
</dbReference>
<accession>A0A1N6DD75</accession>
<evidence type="ECO:0000256" key="3">
    <source>
        <dbReference type="SAM" id="SignalP"/>
    </source>
</evidence>
<feature type="domain" description="CBM6" evidence="4">
    <location>
        <begin position="627"/>
        <end position="746"/>
    </location>
</feature>
<protein>
    <submittedName>
        <fullName evidence="6">Por secretion system C-terminal sorting domain-containing protein</fullName>
    </submittedName>
</protein>
<dbReference type="OrthoDB" id="9809583at2"/>
<dbReference type="InterPro" id="IPR008979">
    <property type="entry name" value="Galactose-bd-like_sf"/>
</dbReference>
<dbReference type="SMART" id="SM00606">
    <property type="entry name" value="CBD_IV"/>
    <property type="match status" value="1"/>
</dbReference>
<dbReference type="GO" id="GO:0030246">
    <property type="term" value="F:carbohydrate binding"/>
    <property type="evidence" value="ECO:0007669"/>
    <property type="project" value="InterPro"/>
</dbReference>
<dbReference type="PANTHER" id="PTHR10963">
    <property type="entry name" value="GLYCOSYL HYDROLASE-RELATED"/>
    <property type="match status" value="1"/>
</dbReference>
<dbReference type="InterPro" id="IPR013320">
    <property type="entry name" value="ConA-like_dom_sf"/>
</dbReference>
<dbReference type="InterPro" id="IPR026444">
    <property type="entry name" value="Secre_tail"/>
</dbReference>
<evidence type="ECO:0000313" key="7">
    <source>
        <dbReference type="Proteomes" id="UP000185003"/>
    </source>
</evidence>
<keyword evidence="2 3" id="KW-0732">Signal</keyword>
<dbReference type="InterPro" id="IPR006584">
    <property type="entry name" value="Cellulose-bd_IV"/>
</dbReference>
<dbReference type="Pfam" id="PF03422">
    <property type="entry name" value="CBM_6"/>
    <property type="match status" value="2"/>
</dbReference>
<dbReference type="PANTHER" id="PTHR10963:SF55">
    <property type="entry name" value="GLYCOSIDE HYDROLASE FAMILY 16 PROTEIN"/>
    <property type="match status" value="1"/>
</dbReference>
<dbReference type="GO" id="GO:0004553">
    <property type="term" value="F:hydrolase activity, hydrolyzing O-glycosyl compounds"/>
    <property type="evidence" value="ECO:0007669"/>
    <property type="project" value="InterPro"/>
</dbReference>
<organism evidence="6 7">
    <name type="scientific">Chitinophaga niabensis</name>
    <dbReference type="NCBI Taxonomy" id="536979"/>
    <lineage>
        <taxon>Bacteria</taxon>
        <taxon>Pseudomonadati</taxon>
        <taxon>Bacteroidota</taxon>
        <taxon>Chitinophagia</taxon>
        <taxon>Chitinophagales</taxon>
        <taxon>Chitinophagaceae</taxon>
        <taxon>Chitinophaga</taxon>
    </lineage>
</organism>
<evidence type="ECO:0000313" key="6">
    <source>
        <dbReference type="EMBL" id="SIN68769.1"/>
    </source>
</evidence>
<dbReference type="PROSITE" id="PS51762">
    <property type="entry name" value="GH16_2"/>
    <property type="match status" value="1"/>
</dbReference>
<gene>
    <name evidence="6" type="ORF">SAMN04488055_0634</name>
</gene>
<dbReference type="STRING" id="536979.SAMN04488055_0634"/>
<keyword evidence="7" id="KW-1185">Reference proteome</keyword>
<evidence type="ECO:0000259" key="4">
    <source>
        <dbReference type="PROSITE" id="PS51175"/>
    </source>
</evidence>
<dbReference type="NCBIfam" id="TIGR04183">
    <property type="entry name" value="Por_Secre_tail"/>
    <property type="match status" value="1"/>
</dbReference>
<dbReference type="Gene3D" id="2.60.120.260">
    <property type="entry name" value="Galactose-binding domain-like"/>
    <property type="match status" value="2"/>
</dbReference>
<feature type="signal peptide" evidence="3">
    <location>
        <begin position="1"/>
        <end position="22"/>
    </location>
</feature>
<dbReference type="InterPro" id="IPR000757">
    <property type="entry name" value="Beta-glucanase-like"/>
</dbReference>
<dbReference type="SUPFAM" id="SSF49899">
    <property type="entry name" value="Concanavalin A-like lectins/glucanases"/>
    <property type="match status" value="1"/>
</dbReference>
<evidence type="ECO:0000259" key="5">
    <source>
        <dbReference type="PROSITE" id="PS51762"/>
    </source>
</evidence>
<dbReference type="CDD" id="cd04080">
    <property type="entry name" value="CBM6_cellulase-like"/>
    <property type="match status" value="1"/>
</dbReference>
<dbReference type="AlphaFoldDB" id="A0A1N6DD75"/>
<dbReference type="Proteomes" id="UP000185003">
    <property type="component" value="Unassembled WGS sequence"/>
</dbReference>
<dbReference type="Pfam" id="PF18962">
    <property type="entry name" value="Por_Secre_tail"/>
    <property type="match status" value="1"/>
</dbReference>
<dbReference type="RefSeq" id="WP_074237776.1">
    <property type="nucleotide sequence ID" value="NZ_FSRA01000001.1"/>
</dbReference>
<evidence type="ECO:0000256" key="1">
    <source>
        <dbReference type="ARBA" id="ARBA00006865"/>
    </source>
</evidence>
<dbReference type="CDD" id="cd08023">
    <property type="entry name" value="GH16_laminarinase_like"/>
    <property type="match status" value="1"/>
</dbReference>
<dbReference type="Gene3D" id="2.60.120.200">
    <property type="match status" value="1"/>
</dbReference>
<reference evidence="6 7" key="1">
    <citation type="submission" date="2016-11" db="EMBL/GenBank/DDBJ databases">
        <authorList>
            <person name="Jaros S."/>
            <person name="Januszkiewicz K."/>
            <person name="Wedrychowicz H."/>
        </authorList>
    </citation>
    <scope>NUCLEOTIDE SEQUENCE [LARGE SCALE GENOMIC DNA]</scope>
    <source>
        <strain evidence="6 7">DSM 24787</strain>
    </source>
</reference>
<dbReference type="SUPFAM" id="SSF49785">
    <property type="entry name" value="Galactose-binding domain-like"/>
    <property type="match status" value="2"/>
</dbReference>
<dbReference type="PROSITE" id="PS51175">
    <property type="entry name" value="CBM6"/>
    <property type="match status" value="2"/>
</dbReference>
<feature type="chain" id="PRO_5012455583" evidence="3">
    <location>
        <begin position="23"/>
        <end position="1144"/>
    </location>
</feature>
<dbReference type="EMBL" id="FSRA01000001">
    <property type="protein sequence ID" value="SIN68769.1"/>
    <property type="molecule type" value="Genomic_DNA"/>
</dbReference>
<comment type="similarity">
    <text evidence="1">Belongs to the glycosyl hydrolase 16 family.</text>
</comment>
<dbReference type="GO" id="GO:0005975">
    <property type="term" value="P:carbohydrate metabolic process"/>
    <property type="evidence" value="ECO:0007669"/>
    <property type="project" value="InterPro"/>
</dbReference>
<feature type="domain" description="CBM6" evidence="4">
    <location>
        <begin position="924"/>
        <end position="1041"/>
    </location>
</feature>
<sequence length="1144" mass="125215">MKKKITTLLMGLCLLLCGKLQAQFLLFDDMEGNGPCSGRWTSWIGPPTATGSILFNAVNPSISGLNLSSHVAKFTKDTTCSEWMSTGCTLTDSLDISINSTFKLLVYSSLKEDVLFKLQPGSDHTKAVYFTYRIKNANTWEEASYNFSSVKNRKDFNRIEVHWMDGKKANGTLYFDYVQGPNPVTIALNNASIAMGQEDSTVLVANLHGNTFDSVLHAASWQALNLPSGVNISNVVRVNDTTAHIILSGNSPVIYSRTNLKLTVSGTELASPNMSTYQLTGNVVLEGNPNWTLVFSDEFNTTGQPDFSKWTVDPRPKGWINGEQQVYTDTSYDNTRLRNGNLVITGKKDYPNIVTTEPWSSGRIITQNKFDFKYGKVEVRAKLPKARGSWPAIWLMPTTSAYGAWPASGELDIMEHVGNNLGKVLSTVHTKNSNWQNGGHLSNTITIPTAHTAFHKYAIEWSEDSIRFTYDDTVHCYTYQNPHTDYKDWPFDQKFHIILNLAIGGGMGGAITHADWPDSLLIDYVHVYQKGLGTPVLDSMVISPLSRSVVAGKQLPYSVRIFDQNQRPMSITPTWSITGAGNTIDTNGVATINTAGTVKATAIYGGDTLSASTGVTIRTPNYKLIPARIEAENNDYTNICCTETAADTSGVLNVSYIGSSSFLEYDIHVPVAGAYRFQFRVAVSTASTIQLLRDNNVLSTVKFAPTGGWQNWRTFTTVPINLPAGNQTIRINALTSGWNFNWLKIVNAADLNVANIDITPDSTSVFVGGKKQFTAVAYASDNSRLDVTPLWSAQSGAGSFNYKGVFTADSTAGIYHVYASVDSFSNSAKINILPLPRLARIEIVPDTIVIPYGASQLFTTKGYDQYDSAFAVTGATWSVTGAGNSITQAGALTAGTNPGIVTATKDSISGSGVFTLDYICTFNKRYEAESASSRHTAPTLEATTDTSGVQNFTGLLVNHWFAYNKLNIPVRGKYNIRFRVSTTAAAKIRIEESGINYGFIALPNTNGQWATISDTITLPGFSYANVRVYQGSFKFNWFSIDNCAADPGAGFMAATGNQHFKFENLSNTLKVYPNPATGTITMELGEHDYQLVELLDMNGRMVRRWNISKGDTRFTKAVDFLGSGTYILRLEGKAGSKSVQFIKL</sequence>